<name>A0A7S1F895_NOCSC</name>
<evidence type="ECO:0000256" key="1">
    <source>
        <dbReference type="SAM" id="Coils"/>
    </source>
</evidence>
<feature type="coiled-coil region" evidence="1">
    <location>
        <begin position="99"/>
        <end position="126"/>
    </location>
</feature>
<dbReference type="AlphaFoldDB" id="A0A7S1F895"/>
<protein>
    <submittedName>
        <fullName evidence="2">Uncharacterized protein</fullName>
    </submittedName>
</protein>
<sequence>MCDLGLHGGGGEVIHKCNLHEPSLKSFRQRLSVGLLRYAEGSAMDDFLAHAFSSPLEQTLTCTDLTERAGTETATAVDGCRTSEKQKLHTERHDVNRDVAWLRMEARQLKEKISTLEEDFLEVRKTNLGLKRELLTAIHRH</sequence>
<gene>
    <name evidence="2" type="ORF">NSCI0253_LOCUS25512</name>
</gene>
<reference evidence="2" key="1">
    <citation type="submission" date="2021-01" db="EMBL/GenBank/DDBJ databases">
        <authorList>
            <person name="Corre E."/>
            <person name="Pelletier E."/>
            <person name="Niang G."/>
            <person name="Scheremetjew M."/>
            <person name="Finn R."/>
            <person name="Kale V."/>
            <person name="Holt S."/>
            <person name="Cochrane G."/>
            <person name="Meng A."/>
            <person name="Brown T."/>
            <person name="Cohen L."/>
        </authorList>
    </citation>
    <scope>NUCLEOTIDE SEQUENCE</scope>
</reference>
<keyword evidence="1" id="KW-0175">Coiled coil</keyword>
<accession>A0A7S1F895</accession>
<proteinExistence type="predicted"/>
<dbReference type="EMBL" id="HBFQ01036172">
    <property type="protein sequence ID" value="CAD8851162.1"/>
    <property type="molecule type" value="Transcribed_RNA"/>
</dbReference>
<organism evidence="2">
    <name type="scientific">Noctiluca scintillans</name>
    <name type="common">Sea sparkle</name>
    <name type="synonym">Red tide dinoflagellate</name>
    <dbReference type="NCBI Taxonomy" id="2966"/>
    <lineage>
        <taxon>Eukaryota</taxon>
        <taxon>Sar</taxon>
        <taxon>Alveolata</taxon>
        <taxon>Dinophyceae</taxon>
        <taxon>Noctilucales</taxon>
        <taxon>Noctilucaceae</taxon>
        <taxon>Noctiluca</taxon>
    </lineage>
</organism>
<evidence type="ECO:0000313" key="2">
    <source>
        <dbReference type="EMBL" id="CAD8851162.1"/>
    </source>
</evidence>